<dbReference type="OrthoDB" id="9797134at2"/>
<evidence type="ECO:0000313" key="8">
    <source>
        <dbReference type="Proteomes" id="UP000004508"/>
    </source>
</evidence>
<keyword evidence="2" id="KW-0805">Transcription regulation</keyword>
<gene>
    <name evidence="7" type="ORF">Krac_2808</name>
</gene>
<evidence type="ECO:0000256" key="1">
    <source>
        <dbReference type="ARBA" id="ARBA00010641"/>
    </source>
</evidence>
<comment type="similarity">
    <text evidence="1">Belongs to the sigma-70 factor family. ECF subfamily.</text>
</comment>
<dbReference type="eggNOG" id="COG1595">
    <property type="taxonomic scope" value="Bacteria"/>
</dbReference>
<dbReference type="InParanoid" id="D6TZP4"/>
<dbReference type="PANTHER" id="PTHR43133:SF51">
    <property type="entry name" value="RNA POLYMERASE SIGMA FACTOR"/>
    <property type="match status" value="1"/>
</dbReference>
<comment type="caution">
    <text evidence="7">The sequence shown here is derived from an EMBL/GenBank/DDBJ whole genome shotgun (WGS) entry which is preliminary data.</text>
</comment>
<keyword evidence="4" id="KW-0804">Transcription</keyword>
<evidence type="ECO:0000313" key="7">
    <source>
        <dbReference type="EMBL" id="EFH82034.1"/>
    </source>
</evidence>
<accession>D6TZP4</accession>
<dbReference type="Gene3D" id="1.10.1740.10">
    <property type="match status" value="1"/>
</dbReference>
<evidence type="ECO:0000259" key="6">
    <source>
        <dbReference type="Pfam" id="PF08281"/>
    </source>
</evidence>
<dbReference type="Pfam" id="PF08281">
    <property type="entry name" value="Sigma70_r4_2"/>
    <property type="match status" value="1"/>
</dbReference>
<dbReference type="InterPro" id="IPR013249">
    <property type="entry name" value="RNA_pol_sigma70_r4_t2"/>
</dbReference>
<organism evidence="7 8">
    <name type="scientific">Ktedonobacter racemifer DSM 44963</name>
    <dbReference type="NCBI Taxonomy" id="485913"/>
    <lineage>
        <taxon>Bacteria</taxon>
        <taxon>Bacillati</taxon>
        <taxon>Chloroflexota</taxon>
        <taxon>Ktedonobacteria</taxon>
        <taxon>Ktedonobacterales</taxon>
        <taxon>Ktedonobacteraceae</taxon>
        <taxon>Ktedonobacter</taxon>
    </lineage>
</organism>
<feature type="domain" description="RNA polymerase sigma factor 70 region 4 type 2" evidence="6">
    <location>
        <begin position="130"/>
        <end position="182"/>
    </location>
</feature>
<dbReference type="Gene3D" id="1.10.10.10">
    <property type="entry name" value="Winged helix-like DNA-binding domain superfamily/Winged helix DNA-binding domain"/>
    <property type="match status" value="1"/>
</dbReference>
<protein>
    <submittedName>
        <fullName evidence="7">RNA polymerase, sigma-24 subunit, ECF subfamily</fullName>
    </submittedName>
</protein>
<dbReference type="InterPro" id="IPR014284">
    <property type="entry name" value="RNA_pol_sigma-70_dom"/>
</dbReference>
<dbReference type="SUPFAM" id="SSF88946">
    <property type="entry name" value="Sigma2 domain of RNA polymerase sigma factors"/>
    <property type="match status" value="1"/>
</dbReference>
<dbReference type="SUPFAM" id="SSF88659">
    <property type="entry name" value="Sigma3 and sigma4 domains of RNA polymerase sigma factors"/>
    <property type="match status" value="1"/>
</dbReference>
<dbReference type="CDD" id="cd06171">
    <property type="entry name" value="Sigma70_r4"/>
    <property type="match status" value="1"/>
</dbReference>
<dbReference type="Proteomes" id="UP000004508">
    <property type="component" value="Unassembled WGS sequence"/>
</dbReference>
<dbReference type="Pfam" id="PF04542">
    <property type="entry name" value="Sigma70_r2"/>
    <property type="match status" value="1"/>
</dbReference>
<dbReference type="InterPro" id="IPR039425">
    <property type="entry name" value="RNA_pol_sigma-70-like"/>
</dbReference>
<reference evidence="7 8" key="1">
    <citation type="journal article" date="2011" name="Stand. Genomic Sci.">
        <title>Non-contiguous finished genome sequence and contextual data of the filamentous soil bacterium Ktedonobacter racemifer type strain (SOSP1-21).</title>
        <authorList>
            <person name="Chang Y.J."/>
            <person name="Land M."/>
            <person name="Hauser L."/>
            <person name="Chertkov O."/>
            <person name="Del Rio T.G."/>
            <person name="Nolan M."/>
            <person name="Copeland A."/>
            <person name="Tice H."/>
            <person name="Cheng J.F."/>
            <person name="Lucas S."/>
            <person name="Han C."/>
            <person name="Goodwin L."/>
            <person name="Pitluck S."/>
            <person name="Ivanova N."/>
            <person name="Ovchinikova G."/>
            <person name="Pati A."/>
            <person name="Chen A."/>
            <person name="Palaniappan K."/>
            <person name="Mavromatis K."/>
            <person name="Liolios K."/>
            <person name="Brettin T."/>
            <person name="Fiebig A."/>
            <person name="Rohde M."/>
            <person name="Abt B."/>
            <person name="Goker M."/>
            <person name="Detter J.C."/>
            <person name="Woyke T."/>
            <person name="Bristow J."/>
            <person name="Eisen J.A."/>
            <person name="Markowitz V."/>
            <person name="Hugenholtz P."/>
            <person name="Kyrpides N.C."/>
            <person name="Klenk H.P."/>
            <person name="Lapidus A."/>
        </authorList>
    </citation>
    <scope>NUCLEOTIDE SEQUENCE [LARGE SCALE GENOMIC DNA]</scope>
    <source>
        <strain evidence="8">DSM 44963</strain>
    </source>
</reference>
<dbReference type="InterPro" id="IPR036388">
    <property type="entry name" value="WH-like_DNA-bd_sf"/>
</dbReference>
<dbReference type="GO" id="GO:0006352">
    <property type="term" value="P:DNA-templated transcription initiation"/>
    <property type="evidence" value="ECO:0007669"/>
    <property type="project" value="InterPro"/>
</dbReference>
<dbReference type="RefSeq" id="WP_007919820.1">
    <property type="nucleotide sequence ID" value="NZ_ADVG01000004.1"/>
</dbReference>
<dbReference type="InterPro" id="IPR013324">
    <property type="entry name" value="RNA_pol_sigma_r3/r4-like"/>
</dbReference>
<evidence type="ECO:0000256" key="3">
    <source>
        <dbReference type="ARBA" id="ARBA00023082"/>
    </source>
</evidence>
<evidence type="ECO:0000256" key="2">
    <source>
        <dbReference type="ARBA" id="ARBA00023015"/>
    </source>
</evidence>
<keyword evidence="3" id="KW-0731">Sigma factor</keyword>
<evidence type="ECO:0000256" key="4">
    <source>
        <dbReference type="ARBA" id="ARBA00023163"/>
    </source>
</evidence>
<keyword evidence="8" id="KW-1185">Reference proteome</keyword>
<dbReference type="STRING" id="485913.Krac_2808"/>
<dbReference type="NCBIfam" id="TIGR02937">
    <property type="entry name" value="sigma70-ECF"/>
    <property type="match status" value="1"/>
</dbReference>
<dbReference type="PANTHER" id="PTHR43133">
    <property type="entry name" value="RNA POLYMERASE ECF-TYPE SIGMA FACTO"/>
    <property type="match status" value="1"/>
</dbReference>
<sequence length="209" mass="24234">MECSQQDVLALLATDIHQAFPLLVECYGHCLYTFAYRLVGSQADAEDIVQEAFVRAYIALVTYPQERLQALKLQPWLYKVTLNEFHRHTRRTHFHIVSMDPSEEESQVLEIEDTTVTSPEIHVEQREQAQELERQIIALPERYRVPVLCFYFEHLSYQDIADLLNQPLGTVKSHISRGLRLLRAQMAVRLPAGKEDKTWNSSIPKSRKA</sequence>
<dbReference type="AlphaFoldDB" id="D6TZP4"/>
<dbReference type="GO" id="GO:0016987">
    <property type="term" value="F:sigma factor activity"/>
    <property type="evidence" value="ECO:0007669"/>
    <property type="project" value="UniProtKB-KW"/>
</dbReference>
<dbReference type="GO" id="GO:0003677">
    <property type="term" value="F:DNA binding"/>
    <property type="evidence" value="ECO:0007669"/>
    <property type="project" value="InterPro"/>
</dbReference>
<dbReference type="InterPro" id="IPR007627">
    <property type="entry name" value="RNA_pol_sigma70_r2"/>
</dbReference>
<proteinExistence type="inferred from homology"/>
<dbReference type="EMBL" id="ADVG01000004">
    <property type="protein sequence ID" value="EFH82034.1"/>
    <property type="molecule type" value="Genomic_DNA"/>
</dbReference>
<dbReference type="InterPro" id="IPR013325">
    <property type="entry name" value="RNA_pol_sigma_r2"/>
</dbReference>
<feature type="domain" description="RNA polymerase sigma-70 region 2" evidence="5">
    <location>
        <begin position="23"/>
        <end position="92"/>
    </location>
</feature>
<name>D6TZP4_KTERA</name>
<evidence type="ECO:0000259" key="5">
    <source>
        <dbReference type="Pfam" id="PF04542"/>
    </source>
</evidence>